<evidence type="ECO:0000313" key="2">
    <source>
        <dbReference type="EMBL" id="ACO65106.1"/>
    </source>
</evidence>
<evidence type="ECO:0000256" key="1">
    <source>
        <dbReference type="SAM" id="MobiDB-lite"/>
    </source>
</evidence>
<protein>
    <submittedName>
        <fullName evidence="2">Uncharacterized protein</fullName>
    </submittedName>
</protein>
<name>C1E9W9_MICCC</name>
<evidence type="ECO:0000313" key="3">
    <source>
        <dbReference type="Proteomes" id="UP000002009"/>
    </source>
</evidence>
<dbReference type="AlphaFoldDB" id="C1E9W9"/>
<dbReference type="Proteomes" id="UP000002009">
    <property type="component" value="Chromosome 7"/>
</dbReference>
<proteinExistence type="predicted"/>
<gene>
    <name evidence="2" type="ORF">MICPUN_50894</name>
</gene>
<keyword evidence="3" id="KW-1185">Reference proteome</keyword>
<organism evidence="2 3">
    <name type="scientific">Micromonas commoda (strain RCC299 / NOUM17 / CCMP2709)</name>
    <name type="common">Picoplanktonic green alga</name>
    <dbReference type="NCBI Taxonomy" id="296587"/>
    <lineage>
        <taxon>Eukaryota</taxon>
        <taxon>Viridiplantae</taxon>
        <taxon>Chlorophyta</taxon>
        <taxon>Mamiellophyceae</taxon>
        <taxon>Mamiellales</taxon>
        <taxon>Mamiellaceae</taxon>
        <taxon>Micromonas</taxon>
    </lineage>
</organism>
<dbReference type="EMBL" id="CP001328">
    <property type="protein sequence ID" value="ACO65106.1"/>
    <property type="molecule type" value="Genomic_DNA"/>
</dbReference>
<dbReference type="RefSeq" id="XP_002503848.1">
    <property type="nucleotide sequence ID" value="XM_002503802.1"/>
</dbReference>
<dbReference type="InParanoid" id="C1E9W9"/>
<feature type="region of interest" description="Disordered" evidence="1">
    <location>
        <begin position="171"/>
        <end position="193"/>
    </location>
</feature>
<dbReference type="GeneID" id="8244787"/>
<feature type="region of interest" description="Disordered" evidence="1">
    <location>
        <begin position="1"/>
        <end position="48"/>
    </location>
</feature>
<reference evidence="2 3" key="1">
    <citation type="journal article" date="2009" name="Science">
        <title>Green evolution and dynamic adaptations revealed by genomes of the marine picoeukaryotes Micromonas.</title>
        <authorList>
            <person name="Worden A.Z."/>
            <person name="Lee J.H."/>
            <person name="Mock T."/>
            <person name="Rouze P."/>
            <person name="Simmons M.P."/>
            <person name="Aerts A.L."/>
            <person name="Allen A.E."/>
            <person name="Cuvelier M.L."/>
            <person name="Derelle E."/>
            <person name="Everett M.V."/>
            <person name="Foulon E."/>
            <person name="Grimwood J."/>
            <person name="Gundlach H."/>
            <person name="Henrissat B."/>
            <person name="Napoli C."/>
            <person name="McDonald S.M."/>
            <person name="Parker M.S."/>
            <person name="Rombauts S."/>
            <person name="Salamov A."/>
            <person name="Von Dassow P."/>
            <person name="Badger J.H."/>
            <person name="Coutinho P.M."/>
            <person name="Demir E."/>
            <person name="Dubchak I."/>
            <person name="Gentemann C."/>
            <person name="Eikrem W."/>
            <person name="Gready J.E."/>
            <person name="John U."/>
            <person name="Lanier W."/>
            <person name="Lindquist E.A."/>
            <person name="Lucas S."/>
            <person name="Mayer K.F."/>
            <person name="Moreau H."/>
            <person name="Not F."/>
            <person name="Otillar R."/>
            <person name="Panaud O."/>
            <person name="Pangilinan J."/>
            <person name="Paulsen I."/>
            <person name="Piegu B."/>
            <person name="Poliakov A."/>
            <person name="Robbens S."/>
            <person name="Schmutz J."/>
            <person name="Toulza E."/>
            <person name="Wyss T."/>
            <person name="Zelensky A."/>
            <person name="Zhou K."/>
            <person name="Armbrust E.V."/>
            <person name="Bhattacharya D."/>
            <person name="Goodenough U.W."/>
            <person name="Van de Peer Y."/>
            <person name="Grigoriev I.V."/>
        </authorList>
    </citation>
    <scope>NUCLEOTIDE SEQUENCE [LARGE SCALE GENOMIC DNA]</scope>
    <source>
        <strain evidence="3">RCC299 / NOUM17</strain>
    </source>
</reference>
<dbReference type="KEGG" id="mis:MICPUN_50894"/>
<feature type="compositionally biased region" description="Acidic residues" evidence="1">
    <location>
        <begin position="30"/>
        <end position="43"/>
    </location>
</feature>
<sequence>MLDQSPRSSPPRGTTCRHSATSGMGLVADYESDSSDDEDEEYPDAGGKVVLLADVDDAGEERGTKRGRATGEDEIEETVEFPQHKSSIVTASAADIARETGAELEYIAGKFDAMARVRGIVARLVIRGTDAQVAAARRETQARLDANAANLERVVGEDGERAYVFDKRKARAGSDGHDANGKRKGPRIKPEFDWRHSGAGWDNGGLVGSEGALGSHCTWR</sequence>
<accession>C1E9W9</accession>
<dbReference type="OrthoDB" id="10601392at2759"/>
<feature type="compositionally biased region" description="Basic and acidic residues" evidence="1">
    <location>
        <begin position="171"/>
        <end position="181"/>
    </location>
</feature>